<reference evidence="2" key="1">
    <citation type="journal article" date="2020" name="New Phytol.">
        <title>Comparative genomics reveals dynamic genome evolution in host specialist ectomycorrhizal fungi.</title>
        <authorList>
            <person name="Lofgren L.A."/>
            <person name="Nguyen N.H."/>
            <person name="Vilgalys R."/>
            <person name="Ruytinx J."/>
            <person name="Liao H.L."/>
            <person name="Branco S."/>
            <person name="Kuo A."/>
            <person name="LaButti K."/>
            <person name="Lipzen A."/>
            <person name="Andreopoulos W."/>
            <person name="Pangilinan J."/>
            <person name="Riley R."/>
            <person name="Hundley H."/>
            <person name="Na H."/>
            <person name="Barry K."/>
            <person name="Grigoriev I.V."/>
            <person name="Stajich J.E."/>
            <person name="Kennedy P.G."/>
        </authorList>
    </citation>
    <scope>NUCLEOTIDE SEQUENCE</scope>
    <source>
        <strain evidence="2">DOB743</strain>
    </source>
</reference>
<dbReference type="Proteomes" id="UP000714275">
    <property type="component" value="Unassembled WGS sequence"/>
</dbReference>
<sequence>MSWSNLKHGQASVSSSDDEPNLKRIRSEKSRATPSPLADEGAWRILFQYLTTEMTYPQMEEEFLSYLGDRYCAEDWKDARDTLFSADDLNDDTTPLANLQALYTKHVTPQSSSPLDIAGPLEDSPAVVTPVRTPGHLSAYTRKSRSCQRPTNPYIDTSAQEDSTEEEAEAEAEAEASEAAEGNRSAWSPLVTSLSGPSAKQTFLSTINNIFDKVNTSKDVRQAPPLQSRLVPWHDSK</sequence>
<dbReference type="AlphaFoldDB" id="A0A9P6ZTD2"/>
<keyword evidence="3" id="KW-1185">Reference proteome</keyword>
<comment type="caution">
    <text evidence="2">The sequence shown here is derived from an EMBL/GenBank/DDBJ whole genome shotgun (WGS) entry which is preliminary data.</text>
</comment>
<feature type="compositionally biased region" description="Polar residues" evidence="1">
    <location>
        <begin position="147"/>
        <end position="161"/>
    </location>
</feature>
<evidence type="ECO:0000313" key="2">
    <source>
        <dbReference type="EMBL" id="KAG1776272.1"/>
    </source>
</evidence>
<feature type="region of interest" description="Disordered" evidence="1">
    <location>
        <begin position="1"/>
        <end position="37"/>
    </location>
</feature>
<dbReference type="OrthoDB" id="2686935at2759"/>
<name>A0A9P6ZTD2_9AGAM</name>
<feature type="compositionally biased region" description="Polar residues" evidence="1">
    <location>
        <begin position="1"/>
        <end position="15"/>
    </location>
</feature>
<gene>
    <name evidence="2" type="ORF">EV702DRAFT_1198293</name>
</gene>
<organism evidence="2 3">
    <name type="scientific">Suillus placidus</name>
    <dbReference type="NCBI Taxonomy" id="48579"/>
    <lineage>
        <taxon>Eukaryota</taxon>
        <taxon>Fungi</taxon>
        <taxon>Dikarya</taxon>
        <taxon>Basidiomycota</taxon>
        <taxon>Agaricomycotina</taxon>
        <taxon>Agaricomycetes</taxon>
        <taxon>Agaricomycetidae</taxon>
        <taxon>Boletales</taxon>
        <taxon>Suillineae</taxon>
        <taxon>Suillaceae</taxon>
        <taxon>Suillus</taxon>
    </lineage>
</organism>
<feature type="compositionally biased region" description="Basic and acidic residues" evidence="1">
    <location>
        <begin position="20"/>
        <end position="31"/>
    </location>
</feature>
<evidence type="ECO:0000313" key="3">
    <source>
        <dbReference type="Proteomes" id="UP000714275"/>
    </source>
</evidence>
<proteinExistence type="predicted"/>
<evidence type="ECO:0000256" key="1">
    <source>
        <dbReference type="SAM" id="MobiDB-lite"/>
    </source>
</evidence>
<protein>
    <submittedName>
        <fullName evidence="2">Uncharacterized protein</fullName>
    </submittedName>
</protein>
<accession>A0A9P6ZTD2</accession>
<dbReference type="EMBL" id="JABBWD010000027">
    <property type="protein sequence ID" value="KAG1776272.1"/>
    <property type="molecule type" value="Genomic_DNA"/>
</dbReference>
<feature type="region of interest" description="Disordered" evidence="1">
    <location>
        <begin position="141"/>
        <end position="198"/>
    </location>
</feature>
<feature type="compositionally biased region" description="Acidic residues" evidence="1">
    <location>
        <begin position="162"/>
        <end position="178"/>
    </location>
</feature>
<feature type="region of interest" description="Disordered" evidence="1">
    <location>
        <begin position="218"/>
        <end position="237"/>
    </location>
</feature>